<gene>
    <name evidence="4" type="primary">ORF47163</name>
</gene>
<sequence>EVMIYTSVSNIICSILFGKRFKYDDEDFHKMVRAMRSLFSVQQSVSLVNFIPCLQYLPGDLFHAKKSATSVRTMSSILGMWVNKKKKGNVSDVTEIDNFID</sequence>
<dbReference type="GO" id="GO:0005737">
    <property type="term" value="C:cytoplasm"/>
    <property type="evidence" value="ECO:0007669"/>
    <property type="project" value="TreeGrafter"/>
</dbReference>
<feature type="non-terminal residue" evidence="4">
    <location>
        <position position="101"/>
    </location>
</feature>
<dbReference type="Gene3D" id="1.10.630.10">
    <property type="entry name" value="Cytochrome P450"/>
    <property type="match status" value="1"/>
</dbReference>
<dbReference type="Pfam" id="PF00067">
    <property type="entry name" value="p450"/>
    <property type="match status" value="1"/>
</dbReference>
<keyword evidence="2" id="KW-0479">Metal-binding</keyword>
<dbReference type="InterPro" id="IPR036396">
    <property type="entry name" value="Cyt_P450_sf"/>
</dbReference>
<evidence type="ECO:0000313" key="4">
    <source>
        <dbReference type="EMBL" id="CEK63102.1"/>
    </source>
</evidence>
<evidence type="ECO:0000256" key="3">
    <source>
        <dbReference type="ARBA" id="ARBA00023004"/>
    </source>
</evidence>
<accession>A0A0B6Z411</accession>
<name>A0A0B6Z411_9EUPU</name>
<dbReference type="GO" id="GO:0005506">
    <property type="term" value="F:iron ion binding"/>
    <property type="evidence" value="ECO:0007669"/>
    <property type="project" value="InterPro"/>
</dbReference>
<organism evidence="4">
    <name type="scientific">Arion vulgaris</name>
    <dbReference type="NCBI Taxonomy" id="1028688"/>
    <lineage>
        <taxon>Eukaryota</taxon>
        <taxon>Metazoa</taxon>
        <taxon>Spiralia</taxon>
        <taxon>Lophotrochozoa</taxon>
        <taxon>Mollusca</taxon>
        <taxon>Gastropoda</taxon>
        <taxon>Heterobranchia</taxon>
        <taxon>Euthyneura</taxon>
        <taxon>Panpulmonata</taxon>
        <taxon>Eupulmonata</taxon>
        <taxon>Stylommatophora</taxon>
        <taxon>Helicina</taxon>
        <taxon>Arionoidea</taxon>
        <taxon>Arionidae</taxon>
        <taxon>Arion</taxon>
    </lineage>
</organism>
<dbReference type="GO" id="GO:0008395">
    <property type="term" value="F:steroid hydroxylase activity"/>
    <property type="evidence" value="ECO:0007669"/>
    <property type="project" value="TreeGrafter"/>
</dbReference>
<dbReference type="GO" id="GO:0006082">
    <property type="term" value="P:organic acid metabolic process"/>
    <property type="evidence" value="ECO:0007669"/>
    <property type="project" value="TreeGrafter"/>
</dbReference>
<dbReference type="GO" id="GO:0016712">
    <property type="term" value="F:oxidoreductase activity, acting on paired donors, with incorporation or reduction of molecular oxygen, reduced flavin or flavoprotein as one donor, and incorporation of one atom of oxygen"/>
    <property type="evidence" value="ECO:0007669"/>
    <property type="project" value="TreeGrafter"/>
</dbReference>
<dbReference type="AlphaFoldDB" id="A0A0B6Z411"/>
<evidence type="ECO:0000256" key="2">
    <source>
        <dbReference type="ARBA" id="ARBA00022723"/>
    </source>
</evidence>
<dbReference type="SUPFAM" id="SSF48264">
    <property type="entry name" value="Cytochrome P450"/>
    <property type="match status" value="1"/>
</dbReference>
<protein>
    <recommendedName>
        <fullName evidence="5">Cytochrome P450</fullName>
    </recommendedName>
</protein>
<dbReference type="InterPro" id="IPR001128">
    <property type="entry name" value="Cyt_P450"/>
</dbReference>
<dbReference type="EMBL" id="HACG01016237">
    <property type="protein sequence ID" value="CEK63102.1"/>
    <property type="molecule type" value="Transcribed_RNA"/>
</dbReference>
<feature type="non-terminal residue" evidence="4">
    <location>
        <position position="1"/>
    </location>
</feature>
<keyword evidence="3" id="KW-0408">Iron</keyword>
<reference evidence="4" key="1">
    <citation type="submission" date="2014-12" db="EMBL/GenBank/DDBJ databases">
        <title>Insight into the proteome of Arion vulgaris.</title>
        <authorList>
            <person name="Aradska J."/>
            <person name="Bulat T."/>
            <person name="Smidak R."/>
            <person name="Sarate P."/>
            <person name="Gangsoo J."/>
            <person name="Sialana F."/>
            <person name="Bilban M."/>
            <person name="Lubec G."/>
        </authorList>
    </citation>
    <scope>NUCLEOTIDE SEQUENCE</scope>
    <source>
        <tissue evidence="4">Skin</tissue>
    </source>
</reference>
<evidence type="ECO:0000256" key="1">
    <source>
        <dbReference type="ARBA" id="ARBA00010617"/>
    </source>
</evidence>
<dbReference type="InterPro" id="IPR050182">
    <property type="entry name" value="Cytochrome_P450_fam2"/>
</dbReference>
<evidence type="ECO:0008006" key="5">
    <source>
        <dbReference type="Google" id="ProtNLM"/>
    </source>
</evidence>
<dbReference type="PANTHER" id="PTHR24300:SF403">
    <property type="entry name" value="CYTOCHROME P450 306A1"/>
    <property type="match status" value="1"/>
</dbReference>
<dbReference type="GO" id="GO:0006805">
    <property type="term" value="P:xenobiotic metabolic process"/>
    <property type="evidence" value="ECO:0007669"/>
    <property type="project" value="TreeGrafter"/>
</dbReference>
<dbReference type="PANTHER" id="PTHR24300">
    <property type="entry name" value="CYTOCHROME P450 508A4-RELATED"/>
    <property type="match status" value="1"/>
</dbReference>
<comment type="similarity">
    <text evidence="1">Belongs to the cytochrome P450 family.</text>
</comment>
<proteinExistence type="inferred from homology"/>
<dbReference type="GO" id="GO:0020037">
    <property type="term" value="F:heme binding"/>
    <property type="evidence" value="ECO:0007669"/>
    <property type="project" value="InterPro"/>
</dbReference>